<feature type="domain" description="ABC-type glycine betaine transport system substrate-binding" evidence="2">
    <location>
        <begin position="70"/>
        <end position="330"/>
    </location>
</feature>
<dbReference type="SUPFAM" id="SSF53850">
    <property type="entry name" value="Periplasmic binding protein-like II"/>
    <property type="match status" value="1"/>
</dbReference>
<reference evidence="3" key="1">
    <citation type="submission" date="2017-10" db="EMBL/GenBank/DDBJ databases">
        <title>Kefir isolates.</title>
        <authorList>
            <person name="Kim Y."/>
            <person name="Blasche S."/>
        </authorList>
    </citation>
    <scope>NUCLEOTIDE SEQUENCE [LARGE SCALE GENOMIC DNA]</scope>
    <source>
        <strain evidence="3">OG2-2</strain>
    </source>
</reference>
<dbReference type="Proteomes" id="UP000219947">
    <property type="component" value="Unassembled WGS sequence"/>
</dbReference>
<dbReference type="GO" id="GO:0043190">
    <property type="term" value="C:ATP-binding cassette (ABC) transporter complex"/>
    <property type="evidence" value="ECO:0007669"/>
    <property type="project" value="InterPro"/>
</dbReference>
<feature type="compositionally biased region" description="Polar residues" evidence="1">
    <location>
        <begin position="11"/>
        <end position="26"/>
    </location>
</feature>
<accession>A0A2A8D549</accession>
<keyword evidence="4" id="KW-1185">Reference proteome</keyword>
<evidence type="ECO:0000313" key="4">
    <source>
        <dbReference type="Proteomes" id="UP000219947"/>
    </source>
</evidence>
<dbReference type="Pfam" id="PF04069">
    <property type="entry name" value="OpuAC"/>
    <property type="match status" value="1"/>
</dbReference>
<protein>
    <submittedName>
        <fullName evidence="3">Glycine/betaine ABC transporter substrate-binding protein</fullName>
    </submittedName>
</protein>
<dbReference type="EMBL" id="PDEV01000003">
    <property type="protein sequence ID" value="PEN16010.1"/>
    <property type="molecule type" value="Genomic_DNA"/>
</dbReference>
<dbReference type="Gene3D" id="3.40.190.120">
    <property type="entry name" value="Osmoprotection protein (prox), domain 2"/>
    <property type="match status" value="1"/>
</dbReference>
<dbReference type="InterPro" id="IPR007210">
    <property type="entry name" value="ABC_Gly_betaine_transp_sub-bd"/>
</dbReference>
<gene>
    <name evidence="3" type="ORF">CRM92_07935</name>
</gene>
<name>A0A2A8D549_9MICC</name>
<evidence type="ECO:0000256" key="1">
    <source>
        <dbReference type="SAM" id="MobiDB-lite"/>
    </source>
</evidence>
<evidence type="ECO:0000259" key="2">
    <source>
        <dbReference type="Pfam" id="PF04069"/>
    </source>
</evidence>
<feature type="region of interest" description="Disordered" evidence="1">
    <location>
        <begin position="1"/>
        <end position="31"/>
    </location>
</feature>
<sequence>MSLAHRRNTNDRSSLSGKSAKSQGTAETGMARGVTRRRALGVVGALGMLGALSACGLSGENVFGGEHDGIIVGSAAFAESQILAEVYSQALNKNGFKSSTQLGIGAREAYLGALTSGAIDVVPEYSGNLLLYLDENSTAQTKQEILQALGGVLDKNLKALDASQAENKDTLVVTQQTAQKYNLHTLDDMAKVCTELKIGAAPEFAERAYGIPGLKDKYGCVPAEFVSLADGGGALTVKALQDNTVQVVDLYSTTPAITQNNFVMLEDPKNMIPAQQVLPIINTKRVPEDAQAVLNRISAVLTTDDLRSLNDEVSGDKKLDPSTAAANWLKDKGLL</sequence>
<evidence type="ECO:0000313" key="3">
    <source>
        <dbReference type="EMBL" id="PEN16010.1"/>
    </source>
</evidence>
<organism evidence="3 4">
    <name type="scientific">Rothia dentocariosa</name>
    <dbReference type="NCBI Taxonomy" id="2047"/>
    <lineage>
        <taxon>Bacteria</taxon>
        <taxon>Bacillati</taxon>
        <taxon>Actinomycetota</taxon>
        <taxon>Actinomycetes</taxon>
        <taxon>Micrococcales</taxon>
        <taxon>Micrococcaceae</taxon>
        <taxon>Rothia</taxon>
    </lineage>
</organism>
<dbReference type="GO" id="GO:0022857">
    <property type="term" value="F:transmembrane transporter activity"/>
    <property type="evidence" value="ECO:0007669"/>
    <property type="project" value="InterPro"/>
</dbReference>
<proteinExistence type="predicted"/>
<dbReference type="CDD" id="cd13606">
    <property type="entry name" value="PBP2_ProX_like"/>
    <property type="match status" value="1"/>
</dbReference>
<comment type="caution">
    <text evidence="3">The sequence shown here is derived from an EMBL/GenBank/DDBJ whole genome shotgun (WGS) entry which is preliminary data.</text>
</comment>
<dbReference type="Gene3D" id="3.40.190.10">
    <property type="entry name" value="Periplasmic binding protein-like II"/>
    <property type="match status" value="1"/>
</dbReference>
<dbReference type="AlphaFoldDB" id="A0A2A8D549"/>